<dbReference type="HOGENOM" id="CLU_021322_5_3_1"/>
<dbReference type="Gene3D" id="3.40.1280.10">
    <property type="match status" value="1"/>
</dbReference>
<dbReference type="InterPro" id="IPR047182">
    <property type="entry name" value="MRM1"/>
</dbReference>
<dbReference type="InterPro" id="IPR029028">
    <property type="entry name" value="Alpha/beta_knot_MTases"/>
</dbReference>
<dbReference type="AlphaFoldDB" id="A0A0D2CUP9"/>
<dbReference type="STRING" id="5601.A0A0D2CUP9"/>
<dbReference type="InterPro" id="IPR047261">
    <property type="entry name" value="MRM1_MeTrfase_dom"/>
</dbReference>
<keyword evidence="3" id="KW-0489">Methyltransferase</keyword>
<dbReference type="InterPro" id="IPR029026">
    <property type="entry name" value="tRNA_m1G_MTases_N"/>
</dbReference>
<evidence type="ECO:0000256" key="6">
    <source>
        <dbReference type="SAM" id="MobiDB-lite"/>
    </source>
</evidence>
<dbReference type="GO" id="GO:0005739">
    <property type="term" value="C:mitochondrion"/>
    <property type="evidence" value="ECO:0007669"/>
    <property type="project" value="TreeGrafter"/>
</dbReference>
<feature type="compositionally biased region" description="Basic and acidic residues" evidence="6">
    <location>
        <begin position="48"/>
        <end position="62"/>
    </location>
</feature>
<keyword evidence="9" id="KW-1185">Reference proteome</keyword>
<feature type="region of interest" description="Disordered" evidence="6">
    <location>
        <begin position="48"/>
        <end position="125"/>
    </location>
</feature>
<dbReference type="InterPro" id="IPR029064">
    <property type="entry name" value="Ribosomal_eL30-like_sf"/>
</dbReference>
<feature type="compositionally biased region" description="Basic residues" evidence="6">
    <location>
        <begin position="89"/>
        <end position="98"/>
    </location>
</feature>
<dbReference type="Pfam" id="PF00588">
    <property type="entry name" value="SpoU_methylase"/>
    <property type="match status" value="1"/>
</dbReference>
<dbReference type="CDD" id="cd18105">
    <property type="entry name" value="SpoU-like_MRM1"/>
    <property type="match status" value="1"/>
</dbReference>
<sequence length="463" mass="50762">MLPLLRPLLGYAAPIRVSLCPQHARCISLTGAIEKGIRHAQRGRIRLEDQYVEARTDPRPQDEETSGSTEAAGEDTGKKIVLIPGHERRSGRKTRKGPRSIQPGQDAQRATRKRDGNEVPASMPYTTAGSEFLYGTFSVLAALTARRRKLYKLYRLLPPGYGIDTKRAKAMQPKQSPEEVRAHNRINNLAEKSGVHVEAVSGPRWQGIFSKASDGRPHNGWILEASPIPKLPVTVLSPIKLPSDSITVSIGWASEEEKAINSIFDVVGNKATIPSVRPAHRYPFMLLLDCITDTGNFGAIVRSAWFLGVDAILILEHGTAPITTNSVKASAGAFEYMPVLHIKNERDFIKLSRRNGWKFFAADAPETADITMRRAMQQGLQEPSKVEGALLQHPCVLVLGNEEIGIRDFMRTMVDGVAGIPNARPEVGEIDSLNVSVASALLTQKFFDTASVAPEKDDRGAND</sequence>
<reference evidence="8 9" key="1">
    <citation type="submission" date="2015-01" db="EMBL/GenBank/DDBJ databases">
        <title>The Genome Sequence of Capronia semiimmersa CBS27337.</title>
        <authorList>
            <consortium name="The Broad Institute Genomics Platform"/>
            <person name="Cuomo C."/>
            <person name="de Hoog S."/>
            <person name="Gorbushina A."/>
            <person name="Stielow B."/>
            <person name="Teixiera M."/>
            <person name="Abouelleil A."/>
            <person name="Chapman S.B."/>
            <person name="Priest M."/>
            <person name="Young S.K."/>
            <person name="Wortman J."/>
            <person name="Nusbaum C."/>
            <person name="Birren B."/>
        </authorList>
    </citation>
    <scope>NUCLEOTIDE SEQUENCE [LARGE SCALE GENOMIC DNA]</scope>
    <source>
        <strain evidence="8 9">CBS 27337</strain>
    </source>
</reference>
<dbReference type="GO" id="GO:0003723">
    <property type="term" value="F:RNA binding"/>
    <property type="evidence" value="ECO:0007669"/>
    <property type="project" value="InterPro"/>
</dbReference>
<dbReference type="InterPro" id="IPR001537">
    <property type="entry name" value="SpoU_MeTrfase"/>
</dbReference>
<dbReference type="PANTHER" id="PTHR46103">
    <property type="entry name" value="RRNA METHYLTRANSFERASE 1, MITOCHONDRIAL"/>
    <property type="match status" value="1"/>
</dbReference>
<evidence type="ECO:0000259" key="7">
    <source>
        <dbReference type="Pfam" id="PF00588"/>
    </source>
</evidence>
<dbReference type="SUPFAM" id="SSF75217">
    <property type="entry name" value="alpha/beta knot"/>
    <property type="match status" value="1"/>
</dbReference>
<dbReference type="GO" id="GO:0016435">
    <property type="term" value="F:rRNA (guanine) methyltransferase activity"/>
    <property type="evidence" value="ECO:0007669"/>
    <property type="project" value="TreeGrafter"/>
</dbReference>
<comment type="similarity">
    <text evidence="1">Belongs to the class IV-like SAM-binding methyltransferase superfamily. RNA methyltransferase TrmH family.</text>
</comment>
<dbReference type="Gene3D" id="3.30.1330.30">
    <property type="match status" value="1"/>
</dbReference>
<keyword evidence="2" id="KW-0698">rRNA processing</keyword>
<dbReference type="SUPFAM" id="SSF55315">
    <property type="entry name" value="L30e-like"/>
    <property type="match status" value="1"/>
</dbReference>
<name>A0A0D2CUP9_9EURO</name>
<dbReference type="EMBL" id="KN846958">
    <property type="protein sequence ID" value="KIW68881.1"/>
    <property type="molecule type" value="Genomic_DNA"/>
</dbReference>
<keyword evidence="5" id="KW-0949">S-adenosyl-L-methionine</keyword>
<protein>
    <recommendedName>
        <fullName evidence="7">tRNA/rRNA methyltransferase SpoU type domain-containing protein</fullName>
    </recommendedName>
</protein>
<evidence type="ECO:0000256" key="5">
    <source>
        <dbReference type="ARBA" id="ARBA00022691"/>
    </source>
</evidence>
<evidence type="ECO:0000313" key="9">
    <source>
        <dbReference type="Proteomes" id="UP000054266"/>
    </source>
</evidence>
<evidence type="ECO:0000313" key="8">
    <source>
        <dbReference type="EMBL" id="KIW68881.1"/>
    </source>
</evidence>
<proteinExistence type="inferred from homology"/>
<evidence type="ECO:0000256" key="2">
    <source>
        <dbReference type="ARBA" id="ARBA00022552"/>
    </source>
</evidence>
<gene>
    <name evidence="8" type="ORF">PV04_04795</name>
</gene>
<evidence type="ECO:0000256" key="1">
    <source>
        <dbReference type="ARBA" id="ARBA00007228"/>
    </source>
</evidence>
<evidence type="ECO:0000256" key="4">
    <source>
        <dbReference type="ARBA" id="ARBA00022679"/>
    </source>
</evidence>
<evidence type="ECO:0000256" key="3">
    <source>
        <dbReference type="ARBA" id="ARBA00022603"/>
    </source>
</evidence>
<feature type="domain" description="tRNA/rRNA methyltransferase SpoU type" evidence="7">
    <location>
        <begin position="284"/>
        <end position="442"/>
    </location>
</feature>
<dbReference type="PANTHER" id="PTHR46103:SF1">
    <property type="entry name" value="RRNA METHYLTRANSFERASE 1, MITOCHONDRIAL"/>
    <property type="match status" value="1"/>
</dbReference>
<keyword evidence="4" id="KW-0808">Transferase</keyword>
<accession>A0A0D2CUP9</accession>
<organism evidence="8 9">
    <name type="scientific">Phialophora macrospora</name>
    <dbReference type="NCBI Taxonomy" id="1851006"/>
    <lineage>
        <taxon>Eukaryota</taxon>
        <taxon>Fungi</taxon>
        <taxon>Dikarya</taxon>
        <taxon>Ascomycota</taxon>
        <taxon>Pezizomycotina</taxon>
        <taxon>Eurotiomycetes</taxon>
        <taxon>Chaetothyriomycetidae</taxon>
        <taxon>Chaetothyriales</taxon>
        <taxon>Herpotrichiellaceae</taxon>
        <taxon>Phialophora</taxon>
    </lineage>
</organism>
<dbReference type="Proteomes" id="UP000054266">
    <property type="component" value="Unassembled WGS sequence"/>
</dbReference>